<protein>
    <submittedName>
        <fullName evidence="3">DUF1559 domain-containing protein</fullName>
    </submittedName>
</protein>
<name>A0A8E6BBK1_9BACT</name>
<dbReference type="NCBIfam" id="TIGR02532">
    <property type="entry name" value="IV_pilin_GFxxxE"/>
    <property type="match status" value="1"/>
</dbReference>
<dbReference type="AlphaFoldDB" id="A0A8E6BBK1"/>
<evidence type="ECO:0000259" key="2">
    <source>
        <dbReference type="Pfam" id="PF07596"/>
    </source>
</evidence>
<keyword evidence="4" id="KW-1185">Reference proteome</keyword>
<feature type="transmembrane region" description="Helical" evidence="1">
    <location>
        <begin position="12"/>
        <end position="34"/>
    </location>
</feature>
<evidence type="ECO:0000313" key="3">
    <source>
        <dbReference type="EMBL" id="QVL34907.1"/>
    </source>
</evidence>
<dbReference type="NCBIfam" id="TIGR04294">
    <property type="entry name" value="pre_pil_HX9DG"/>
    <property type="match status" value="1"/>
</dbReference>
<dbReference type="Gene3D" id="3.30.700.10">
    <property type="entry name" value="Glycoprotein, Type 4 Pilin"/>
    <property type="match status" value="1"/>
</dbReference>
<dbReference type="InterPro" id="IPR027558">
    <property type="entry name" value="Pre_pil_HX9DG_C"/>
</dbReference>
<sequence>MCVFKAVRKNRQGFTLIELLVVIAIIAILIGLLLPAVQKVREAAARTKCFNNFKQIGLATMMYTDTYGYYPPAFSKAPNTTNWAWSTWILPYIEQGNLYTNLNPTVNNLSLNSFTTMPVPIYLCPSDPSPTINSNYGGYAKSNYVVSEQVSDGGSAILMNSITDGTSNTIMAGERDMQFQVGATWAGRVSNSNTNFSGVASVIGRPNWPINTKYNVGADASTCTRYAWSSLHTGGANFVFCDGSVHFLRDSLASDPAYHGVCGALTPPTGSSYTYTLQLLYFKNDGFPLTDY</sequence>
<dbReference type="InterPro" id="IPR012902">
    <property type="entry name" value="N_methyl_site"/>
</dbReference>
<gene>
    <name evidence="3" type="ORF">KIH39_12140</name>
</gene>
<keyword evidence="1" id="KW-1133">Transmembrane helix</keyword>
<dbReference type="KEGG" id="tsph:KIH39_12140"/>
<dbReference type="EMBL" id="CP074694">
    <property type="protein sequence ID" value="QVL34907.1"/>
    <property type="molecule type" value="Genomic_DNA"/>
</dbReference>
<proteinExistence type="predicted"/>
<dbReference type="PANTHER" id="PTHR30093:SF2">
    <property type="entry name" value="TYPE II SECRETION SYSTEM PROTEIN H"/>
    <property type="match status" value="1"/>
</dbReference>
<dbReference type="Pfam" id="PF07963">
    <property type="entry name" value="N_methyl"/>
    <property type="match status" value="1"/>
</dbReference>
<dbReference type="PANTHER" id="PTHR30093">
    <property type="entry name" value="GENERAL SECRETION PATHWAY PROTEIN G"/>
    <property type="match status" value="1"/>
</dbReference>
<dbReference type="Pfam" id="PF07596">
    <property type="entry name" value="SBP_bac_10"/>
    <property type="match status" value="1"/>
</dbReference>
<dbReference type="SUPFAM" id="SSF54523">
    <property type="entry name" value="Pili subunits"/>
    <property type="match status" value="1"/>
</dbReference>
<keyword evidence="1" id="KW-0472">Membrane</keyword>
<feature type="domain" description="DUF1559" evidence="2">
    <location>
        <begin position="38"/>
        <end position="253"/>
    </location>
</feature>
<dbReference type="Proteomes" id="UP000676194">
    <property type="component" value="Chromosome"/>
</dbReference>
<dbReference type="InterPro" id="IPR045584">
    <property type="entry name" value="Pilin-like"/>
</dbReference>
<evidence type="ECO:0000256" key="1">
    <source>
        <dbReference type="SAM" id="Phobius"/>
    </source>
</evidence>
<dbReference type="InterPro" id="IPR011453">
    <property type="entry name" value="DUF1559"/>
</dbReference>
<organism evidence="3 4">
    <name type="scientific">Telmatocola sphagniphila</name>
    <dbReference type="NCBI Taxonomy" id="1123043"/>
    <lineage>
        <taxon>Bacteria</taxon>
        <taxon>Pseudomonadati</taxon>
        <taxon>Planctomycetota</taxon>
        <taxon>Planctomycetia</taxon>
        <taxon>Gemmatales</taxon>
        <taxon>Gemmataceae</taxon>
    </lineage>
</organism>
<keyword evidence="1" id="KW-0812">Transmembrane</keyword>
<accession>A0A8E6BBK1</accession>
<dbReference type="PROSITE" id="PS00409">
    <property type="entry name" value="PROKAR_NTER_METHYL"/>
    <property type="match status" value="1"/>
</dbReference>
<reference evidence="3" key="1">
    <citation type="submission" date="2021-05" db="EMBL/GenBank/DDBJ databases">
        <title>Complete genome sequence of the cellulolytic planctomycete Telmatocola sphagniphila SP2T and characterization of the first cellulase from planctomycetes.</title>
        <authorList>
            <person name="Rakitin A.L."/>
            <person name="Beletsky A.V."/>
            <person name="Naumoff D.G."/>
            <person name="Kulichevskaya I.S."/>
            <person name="Mardanov A.V."/>
            <person name="Ravin N.V."/>
            <person name="Dedysh S.N."/>
        </authorList>
    </citation>
    <scope>NUCLEOTIDE SEQUENCE</scope>
    <source>
        <strain evidence="3">SP2T</strain>
    </source>
</reference>
<evidence type="ECO:0000313" key="4">
    <source>
        <dbReference type="Proteomes" id="UP000676194"/>
    </source>
</evidence>